<comment type="caution">
    <text evidence="1">The sequence shown here is derived from an EMBL/GenBank/DDBJ whole genome shotgun (WGS) entry which is preliminary data.</text>
</comment>
<dbReference type="InterPro" id="IPR036162">
    <property type="entry name" value="Resolvase-like_N_sf"/>
</dbReference>
<dbReference type="AlphaFoldDB" id="A0A7C8BQI8"/>
<proteinExistence type="predicted"/>
<organism evidence="1 2">
    <name type="scientific">Pseudoclavibacter caeni</name>
    <dbReference type="NCBI Taxonomy" id="908846"/>
    <lineage>
        <taxon>Bacteria</taxon>
        <taxon>Bacillati</taxon>
        <taxon>Actinomycetota</taxon>
        <taxon>Actinomycetes</taxon>
        <taxon>Micrococcales</taxon>
        <taxon>Microbacteriaceae</taxon>
        <taxon>Pseudoclavibacter</taxon>
    </lineage>
</organism>
<evidence type="ECO:0000313" key="1">
    <source>
        <dbReference type="EMBL" id="KAB1631254.1"/>
    </source>
</evidence>
<dbReference type="GO" id="GO:0003677">
    <property type="term" value="F:DNA binding"/>
    <property type="evidence" value="ECO:0007669"/>
    <property type="project" value="InterPro"/>
</dbReference>
<sequence length="160" mass="16958">MTRLGLVIEHAGLASTDDQRVTLASAGVDRVVALAPRTQEDWHYRIREALDDLGDEDAVVVTALTSLGLGAAALLDGIAAVREQDVRLVSLAEGLDTDAAPDFLPGVALLTRAIEAGRLAEATAIIARARHRDAVTPPKAELVDRALWEAAQHDAAAEQR</sequence>
<evidence type="ECO:0000313" key="2">
    <source>
        <dbReference type="Proteomes" id="UP000481339"/>
    </source>
</evidence>
<keyword evidence="2" id="KW-1185">Reference proteome</keyword>
<name>A0A7C8BQI8_9MICO</name>
<dbReference type="SUPFAM" id="SSF53041">
    <property type="entry name" value="Resolvase-like"/>
    <property type="match status" value="1"/>
</dbReference>
<accession>A0A7C8BQI8</accession>
<dbReference type="Proteomes" id="UP000481339">
    <property type="component" value="Unassembled WGS sequence"/>
</dbReference>
<dbReference type="OrthoDB" id="5119081at2"/>
<gene>
    <name evidence="1" type="ORF">F8O02_08610</name>
</gene>
<dbReference type="Gene3D" id="3.40.50.1390">
    <property type="entry name" value="Resolvase, N-terminal catalytic domain"/>
    <property type="match status" value="1"/>
</dbReference>
<dbReference type="GO" id="GO:0000150">
    <property type="term" value="F:DNA strand exchange activity"/>
    <property type="evidence" value="ECO:0007669"/>
    <property type="project" value="InterPro"/>
</dbReference>
<reference evidence="1 2" key="1">
    <citation type="submission" date="2019-09" db="EMBL/GenBank/DDBJ databases">
        <title>Phylogeny of genus Pseudoclavibacter and closely related genus.</title>
        <authorList>
            <person name="Li Y."/>
        </authorList>
    </citation>
    <scope>NUCLEOTIDE SEQUENCE [LARGE SCALE GENOMIC DNA]</scope>
    <source>
        <strain evidence="1 2">JCM 16921</strain>
    </source>
</reference>
<protein>
    <submittedName>
        <fullName evidence="1">Uncharacterized protein</fullName>
    </submittedName>
</protein>
<dbReference type="EMBL" id="WBKA01000008">
    <property type="protein sequence ID" value="KAB1631254.1"/>
    <property type="molecule type" value="Genomic_DNA"/>
</dbReference>
<dbReference type="RefSeq" id="WP_158036839.1">
    <property type="nucleotide sequence ID" value="NZ_BAAAZV010000001.1"/>
</dbReference>